<evidence type="ECO:0000313" key="2">
    <source>
        <dbReference type="EMBL" id="EOD00358.1"/>
    </source>
</evidence>
<keyword evidence="1" id="KW-0732">Signal</keyword>
<dbReference type="PROSITE" id="PS51257">
    <property type="entry name" value="PROKAR_LIPOPROTEIN"/>
    <property type="match status" value="1"/>
</dbReference>
<evidence type="ECO:0000256" key="1">
    <source>
        <dbReference type="SAM" id="SignalP"/>
    </source>
</evidence>
<dbReference type="Proteomes" id="UP000013378">
    <property type="component" value="Unassembled WGS sequence"/>
</dbReference>
<evidence type="ECO:0000313" key="3">
    <source>
        <dbReference type="Proteomes" id="UP000013378"/>
    </source>
</evidence>
<dbReference type="AlphaFoldDB" id="R1ATA2"/>
<organism evidence="2 3">
    <name type="scientific">Caldisalinibacter kiritimatiensis</name>
    <dbReference type="NCBI Taxonomy" id="1304284"/>
    <lineage>
        <taxon>Bacteria</taxon>
        <taxon>Bacillati</taxon>
        <taxon>Bacillota</taxon>
        <taxon>Tissierellia</taxon>
        <taxon>Tissierellales</taxon>
        <taxon>Thermohalobacteraceae</taxon>
        <taxon>Caldisalinibacter</taxon>
    </lineage>
</organism>
<comment type="caution">
    <text evidence="2">The sequence shown here is derived from an EMBL/GenBank/DDBJ whole genome shotgun (WGS) entry which is preliminary data.</text>
</comment>
<accession>R1ATA2</accession>
<feature type="signal peptide" evidence="1">
    <location>
        <begin position="1"/>
        <end position="20"/>
    </location>
</feature>
<dbReference type="RefSeq" id="WP_006313798.1">
    <property type="nucleotide sequence ID" value="NZ_ARZA01000185.1"/>
</dbReference>
<protein>
    <submittedName>
        <fullName evidence="2">Uncharacterized protein</fullName>
    </submittedName>
</protein>
<name>R1ATA2_9FIRM</name>
<dbReference type="STRING" id="1304284.L21TH_1596"/>
<gene>
    <name evidence="2" type="ORF">L21TH_1596</name>
</gene>
<keyword evidence="3" id="KW-1185">Reference proteome</keyword>
<dbReference type="EMBL" id="ARZA01000185">
    <property type="protein sequence ID" value="EOD00358.1"/>
    <property type="molecule type" value="Genomic_DNA"/>
</dbReference>
<proteinExistence type="predicted"/>
<feature type="chain" id="PRO_5039505221" evidence="1">
    <location>
        <begin position="21"/>
        <end position="81"/>
    </location>
</feature>
<sequence length="81" mass="9392">MKKYLSLILALILVSTSLIGCSSKSNTGEKSLEVDKDKVLKVWSFTDELKKPLEYFEEHYGIKTELTLYQQKTTYLKFSLH</sequence>
<reference evidence="2 3" key="1">
    <citation type="journal article" date="2015" name="Geomicrobiol. J.">
        <title>Caldisalinibacter kiritimatiensis gen. nov., sp. nov., a moderately thermohalophilic thiosulfate-reducing bacterium from a hypersaline microbial mat.</title>
        <authorList>
            <person name="Ben Hania W."/>
            <person name="Joseph M."/>
            <person name="Fiebig A."/>
            <person name="Bunk B."/>
            <person name="Klenk H.-P."/>
            <person name="Fardeau M.-L."/>
            <person name="Spring S."/>
        </authorList>
    </citation>
    <scope>NUCLEOTIDE SEQUENCE [LARGE SCALE GENOMIC DNA]</scope>
    <source>
        <strain evidence="2 3">L21-TH-D2</strain>
    </source>
</reference>